<keyword evidence="3" id="KW-0597">Phosphoprotein</keyword>
<dbReference type="InterPro" id="IPR011009">
    <property type="entry name" value="Kinase-like_dom_sf"/>
</dbReference>
<dbReference type="InterPro" id="IPR000719">
    <property type="entry name" value="Prot_kinase_dom"/>
</dbReference>
<dbReference type="GO" id="GO:0005524">
    <property type="term" value="F:ATP binding"/>
    <property type="evidence" value="ECO:0007669"/>
    <property type="project" value="UniProtKB-UniRule"/>
</dbReference>
<evidence type="ECO:0000256" key="22">
    <source>
        <dbReference type="SAM" id="Phobius"/>
    </source>
</evidence>
<dbReference type="InterPro" id="IPR003961">
    <property type="entry name" value="FN3_dom"/>
</dbReference>
<dbReference type="InterPro" id="IPR013783">
    <property type="entry name" value="Ig-like_fold"/>
</dbReference>
<evidence type="ECO:0000256" key="14">
    <source>
        <dbReference type="ARBA" id="ARBA00023136"/>
    </source>
</evidence>
<keyword evidence="18" id="KW-0464">Manganese</keyword>
<keyword evidence="5" id="KW-0165">Cleavage on pair of basic residues</keyword>
<dbReference type="GO" id="GO:0005899">
    <property type="term" value="C:insulin receptor complex"/>
    <property type="evidence" value="ECO:0007669"/>
    <property type="project" value="TreeGrafter"/>
</dbReference>
<dbReference type="InterPro" id="IPR000494">
    <property type="entry name" value="Rcpt_L-dom"/>
</dbReference>
<dbReference type="PROSITE" id="PS00107">
    <property type="entry name" value="PROTEIN_KINASE_ATP"/>
    <property type="match status" value="1"/>
</dbReference>
<evidence type="ECO:0000256" key="9">
    <source>
        <dbReference type="ARBA" id="ARBA00022737"/>
    </source>
</evidence>
<evidence type="ECO:0000256" key="11">
    <source>
        <dbReference type="ARBA" id="ARBA00022777"/>
    </source>
</evidence>
<comment type="catalytic activity">
    <reaction evidence="19">
        <text>L-tyrosyl-[protein] + ATP = O-phospho-L-tyrosyl-[protein] + ADP + H(+)</text>
        <dbReference type="Rhea" id="RHEA:10596"/>
        <dbReference type="Rhea" id="RHEA-COMP:10136"/>
        <dbReference type="Rhea" id="RHEA-COMP:20101"/>
        <dbReference type="ChEBI" id="CHEBI:15378"/>
        <dbReference type="ChEBI" id="CHEBI:30616"/>
        <dbReference type="ChEBI" id="CHEBI:46858"/>
        <dbReference type="ChEBI" id="CHEBI:61978"/>
        <dbReference type="ChEBI" id="CHEBI:456216"/>
        <dbReference type="EC" id="2.7.10.1"/>
    </reaction>
</comment>
<evidence type="ECO:0000256" key="21">
    <source>
        <dbReference type="SAM" id="MobiDB-lite"/>
    </source>
</evidence>
<dbReference type="PROSITE" id="PS50011">
    <property type="entry name" value="PROTEIN_KINASE_DOM"/>
    <property type="match status" value="1"/>
</dbReference>
<dbReference type="GO" id="GO:0043410">
    <property type="term" value="P:positive regulation of MAPK cascade"/>
    <property type="evidence" value="ECO:0007669"/>
    <property type="project" value="TreeGrafter"/>
</dbReference>
<keyword evidence="15" id="KW-0829">Tyrosine-protein kinase</keyword>
<feature type="region of interest" description="Disordered" evidence="21">
    <location>
        <begin position="780"/>
        <end position="811"/>
    </location>
</feature>
<keyword evidence="6 22" id="KW-0812">Transmembrane</keyword>
<dbReference type="InterPro" id="IPR017896">
    <property type="entry name" value="4Fe4S_Fe-S-bd"/>
</dbReference>
<dbReference type="Pfam" id="PF01030">
    <property type="entry name" value="Recep_L_domain"/>
    <property type="match status" value="2"/>
</dbReference>
<keyword evidence="10 20" id="KW-0547">Nucleotide-binding</keyword>
<keyword evidence="12 20" id="KW-0067">ATP-binding</keyword>
<evidence type="ECO:0000256" key="8">
    <source>
        <dbReference type="ARBA" id="ARBA00022729"/>
    </source>
</evidence>
<dbReference type="SUPFAM" id="SSF49265">
    <property type="entry name" value="Fibronectin type III"/>
    <property type="match status" value="2"/>
</dbReference>
<proteinExistence type="predicted"/>
<evidence type="ECO:0000256" key="13">
    <source>
        <dbReference type="ARBA" id="ARBA00022989"/>
    </source>
</evidence>
<evidence type="ECO:0000313" key="27">
    <source>
        <dbReference type="Proteomes" id="UP000494206"/>
    </source>
</evidence>
<dbReference type="InterPro" id="IPR036941">
    <property type="entry name" value="Rcpt_L-dom_sf"/>
</dbReference>
<organism evidence="26 27">
    <name type="scientific">Caenorhabditis bovis</name>
    <dbReference type="NCBI Taxonomy" id="2654633"/>
    <lineage>
        <taxon>Eukaryota</taxon>
        <taxon>Metazoa</taxon>
        <taxon>Ecdysozoa</taxon>
        <taxon>Nematoda</taxon>
        <taxon>Chromadorea</taxon>
        <taxon>Rhabditida</taxon>
        <taxon>Rhabditina</taxon>
        <taxon>Rhabditomorpha</taxon>
        <taxon>Rhabditoidea</taxon>
        <taxon>Rhabditidae</taxon>
        <taxon>Peloderinae</taxon>
        <taxon>Caenorhabditis</taxon>
    </lineage>
</organism>
<dbReference type="GO" id="GO:0042593">
    <property type="term" value="P:glucose homeostasis"/>
    <property type="evidence" value="ECO:0007669"/>
    <property type="project" value="TreeGrafter"/>
</dbReference>
<evidence type="ECO:0000256" key="5">
    <source>
        <dbReference type="ARBA" id="ARBA00022685"/>
    </source>
</evidence>
<comment type="subcellular location">
    <subcellularLocation>
        <location evidence="1">Membrane</location>
        <topology evidence="1">Single-pass type I membrane protein</topology>
    </subcellularLocation>
</comment>
<keyword evidence="11" id="KW-0418">Kinase</keyword>
<feature type="compositionally biased region" description="Basic and acidic residues" evidence="21">
    <location>
        <begin position="801"/>
        <end position="811"/>
    </location>
</feature>
<keyword evidence="7" id="KW-0479">Metal-binding</keyword>
<dbReference type="GO" id="GO:0030424">
    <property type="term" value="C:axon"/>
    <property type="evidence" value="ECO:0007669"/>
    <property type="project" value="TreeGrafter"/>
</dbReference>
<evidence type="ECO:0000256" key="12">
    <source>
        <dbReference type="ARBA" id="ARBA00022840"/>
    </source>
</evidence>
<keyword evidence="13 22" id="KW-1133">Transmembrane helix</keyword>
<dbReference type="GO" id="GO:0005009">
    <property type="term" value="F:insulin receptor activity"/>
    <property type="evidence" value="ECO:0007669"/>
    <property type="project" value="TreeGrafter"/>
</dbReference>
<evidence type="ECO:0000256" key="18">
    <source>
        <dbReference type="ARBA" id="ARBA00023211"/>
    </source>
</evidence>
<keyword evidence="27" id="KW-1185">Reference proteome</keyword>
<dbReference type="PROSITE" id="PS00109">
    <property type="entry name" value="PROTEIN_KINASE_TYR"/>
    <property type="match status" value="1"/>
</dbReference>
<dbReference type="OrthoDB" id="546826at2759"/>
<dbReference type="InterPro" id="IPR050122">
    <property type="entry name" value="RTK"/>
</dbReference>
<evidence type="ECO:0000256" key="6">
    <source>
        <dbReference type="ARBA" id="ARBA00022692"/>
    </source>
</evidence>
<dbReference type="Gene3D" id="2.60.40.10">
    <property type="entry name" value="Immunoglobulins"/>
    <property type="match status" value="4"/>
</dbReference>
<comment type="caution">
    <text evidence="26">The sequence shown here is derived from an EMBL/GenBank/DDBJ whole genome shotgun (WGS) entry which is preliminary data.</text>
</comment>
<keyword evidence="17" id="KW-0325">Glycoprotein</keyword>
<evidence type="ECO:0000259" key="24">
    <source>
        <dbReference type="PROSITE" id="PS50853"/>
    </source>
</evidence>
<dbReference type="FunFam" id="1.10.510.10:FF:000987">
    <property type="entry name" value="Receptor protein-tyrosine kinase"/>
    <property type="match status" value="1"/>
</dbReference>
<name>A0A8S1EKH9_9PELO</name>
<dbReference type="CDD" id="cd00063">
    <property type="entry name" value="FN3"/>
    <property type="match status" value="1"/>
</dbReference>
<gene>
    <name evidence="26" type="ORF">CBOVIS_LOCUS4073</name>
</gene>
<dbReference type="Gene3D" id="3.30.200.20">
    <property type="entry name" value="Phosphorylase Kinase, domain 1"/>
    <property type="match status" value="1"/>
</dbReference>
<dbReference type="InterPro" id="IPR008266">
    <property type="entry name" value="Tyr_kinase_AS"/>
</dbReference>
<evidence type="ECO:0000256" key="4">
    <source>
        <dbReference type="ARBA" id="ARBA00022679"/>
    </source>
</evidence>
<evidence type="ECO:0000259" key="23">
    <source>
        <dbReference type="PROSITE" id="PS50011"/>
    </source>
</evidence>
<evidence type="ECO:0000259" key="25">
    <source>
        <dbReference type="PROSITE" id="PS51379"/>
    </source>
</evidence>
<feature type="binding site" evidence="20">
    <location>
        <position position="1098"/>
    </location>
    <ligand>
        <name>ATP</name>
        <dbReference type="ChEBI" id="CHEBI:30616"/>
    </ligand>
</feature>
<dbReference type="SUPFAM" id="SSF52058">
    <property type="entry name" value="L domain-like"/>
    <property type="match status" value="2"/>
</dbReference>
<dbReference type="Gene3D" id="2.10.220.10">
    <property type="entry name" value="Hormone Receptor, Insulin-like Growth Factor Receptor 1, Chain A, domain 2"/>
    <property type="match status" value="1"/>
</dbReference>
<feature type="domain" description="Protein kinase" evidence="23">
    <location>
        <begin position="1062"/>
        <end position="1337"/>
    </location>
</feature>
<dbReference type="InterPro" id="IPR009030">
    <property type="entry name" value="Growth_fac_rcpt_cys_sf"/>
</dbReference>
<dbReference type="PROSITE" id="PS50853">
    <property type="entry name" value="FN3"/>
    <property type="match status" value="1"/>
</dbReference>
<keyword evidence="8" id="KW-0732">Signal</keyword>
<dbReference type="GO" id="GO:0046872">
    <property type="term" value="F:metal ion binding"/>
    <property type="evidence" value="ECO:0007669"/>
    <property type="project" value="UniProtKB-KW"/>
</dbReference>
<keyword evidence="4" id="KW-0808">Transferase</keyword>
<protein>
    <recommendedName>
        <fullName evidence="2">receptor protein-tyrosine kinase</fullName>
        <ecNumber evidence="2">2.7.10.1</ecNumber>
    </recommendedName>
</protein>
<dbReference type="GO" id="GO:0051897">
    <property type="term" value="P:positive regulation of phosphatidylinositol 3-kinase/protein kinase B signal transduction"/>
    <property type="evidence" value="ECO:0007669"/>
    <property type="project" value="TreeGrafter"/>
</dbReference>
<dbReference type="InterPro" id="IPR001245">
    <property type="entry name" value="Ser-Thr/Tyr_kinase_cat_dom"/>
</dbReference>
<dbReference type="Proteomes" id="UP000494206">
    <property type="component" value="Unassembled WGS sequence"/>
</dbReference>
<feature type="compositionally biased region" description="Basic and acidic residues" evidence="21">
    <location>
        <begin position="780"/>
        <end position="793"/>
    </location>
</feature>
<dbReference type="PRINTS" id="PR00109">
    <property type="entry name" value="TYRKINASE"/>
</dbReference>
<evidence type="ECO:0000256" key="2">
    <source>
        <dbReference type="ARBA" id="ARBA00011902"/>
    </source>
</evidence>
<dbReference type="EC" id="2.7.10.1" evidence="2"/>
<keyword evidence="9" id="KW-0677">Repeat</keyword>
<keyword evidence="16" id="KW-0675">Receptor</keyword>
<dbReference type="SMART" id="SM00261">
    <property type="entry name" value="FU"/>
    <property type="match status" value="1"/>
</dbReference>
<dbReference type="CDD" id="cd05032">
    <property type="entry name" value="PTKc_InsR_like"/>
    <property type="match status" value="1"/>
</dbReference>
<evidence type="ECO:0000256" key="20">
    <source>
        <dbReference type="PROSITE-ProRule" id="PRU10141"/>
    </source>
</evidence>
<sequence>MTLIYSTNVTFKREDFLVFEHVREITGSLLVFEVSGLKSLSWILPNLRVIGGKSLVQHYSLVIYRNKDLEDLGLNNLKVIRNGGVRISDNKRLCFARSIDWKGMIMSHVNDVVVDDAADLSITETGTICPMGQCEVDIGQSKCQYKGDSSGSVQSCWNATYCHKLCEFDKIGNQIGPGCDPAGKKCDDECLGGCDKANDPRSCHACRNFHYQGRCISKCADNLYAFLDRRCITKEKCLSMTPSGKNNRGIKAINGVCSQNCPEGYEEDPNNPNECLKCKAECQVICPGNVTVDDLTKALKLKGCHIIDGSLTIEVRGDSNSGMAKEIAESFKKIHTIRGFLNIYRSATFVNLYMFKNLKTIQGNFLHKGKYSLLISENANLKKLFDPSVTFTVERGHIQFHNNRMLCFHLIRQFMEMLGRETEMQDVDQSVSSNGDKAICEDSSFEVKVVGVGNHYINLEWPAFNTTDIDHRKFLGYEVYYKEVDRVDYNMSIDDNRSACFDSWHSIFVEVREDAEAAKAETVNATISNEHIKPFTIYAFYVSTQMVHHIGARNAISKIGFTTTSFAVPEAPMVTVRRVTTDEIELSWEPPHKPNGIITHYIVSWREIDLEMHSASKHFCNIDPQLNTKRPGVISNEDIDQKVTSTTKAPSITSFIGKESEKNTCSSIAGCCECPKSINVEQTEEGAEFENNLHDTIFVQSCDFDYSAERCVEWVPEKEEITEDVTKRRRRDNRLRRVMDAWEKKRREIYKANHTIRNTLNDYEAYTAVLIKLRRRRSIESPKTDETDDDGKPKNRIIVGKKAENASEDSKMPLVNAESEKLIADRLMTRKVEARDGTNAFTIINLRHYHLYAISVIACQDPNVEGSHCSKAEKVAALKVRTNPLPDVDLVPKESIQFDYMNTTSAVRVTWMAPNNSNGGIFGYYIKMINTAGAAPHQICHPSVLGNWTPHDDGIIFRNLADGSYKVEIITVSELKVVAEGTISDNVVKIYTPGFWTYDRISYAVGLFLIILLIIGAILFRVIKKHYGQKVKRLADFMSSNPEYLIEQVYKEDEWELARDNLEILEEIGSGSFGKVYRGMGKDVQSVSGVVFGECAIKTVQDGTDNAQRVHFLLEANVMKTFNAPFIVKLYGVVSSSQPTLCVMEFMALGNLRDHLRSRRPDEPGTSTKYPEPSPEQYCEWAAQIADGMAYLESIKFCHRDLAARNCMVHADTTVKIGDFGMARDLYYTDYYKPTGKRLMPVRWMAPESLKDGKFDSKSDCWSYGIVLYEMLTLGQQPYQGLANDEVLNYIGMNKKILERPRECPSYWYRMMKMCWKYKPIERPTFAAIVHMLAPLTSETFRQKSFVLNNSNYKDEADARLAFDVEDSGSESRGRTNSFQMQEMFSMERCSSSQSVKKDSRKNSLNGNRSNDSRHYSFDRGSGYQAVQSSSVPDTDNDEGDYVEKECNYDDDYIRGTFPHSISGLSARNIENDETYCMSNRNGTMDIPSWGEGERLNQRNGGHAYTKTA</sequence>
<dbReference type="SUPFAM" id="SSF57184">
    <property type="entry name" value="Growth factor receptor domain"/>
    <property type="match status" value="1"/>
</dbReference>
<evidence type="ECO:0000256" key="7">
    <source>
        <dbReference type="ARBA" id="ARBA00022723"/>
    </source>
</evidence>
<dbReference type="PANTHER" id="PTHR24416">
    <property type="entry name" value="TYROSINE-PROTEIN KINASE RECEPTOR"/>
    <property type="match status" value="1"/>
</dbReference>
<evidence type="ECO:0000313" key="26">
    <source>
        <dbReference type="EMBL" id="CAB3401307.1"/>
    </source>
</evidence>
<evidence type="ECO:0000256" key="16">
    <source>
        <dbReference type="ARBA" id="ARBA00023170"/>
    </source>
</evidence>
<dbReference type="InterPro" id="IPR036116">
    <property type="entry name" value="FN3_sf"/>
</dbReference>
<dbReference type="Pfam" id="PF00757">
    <property type="entry name" value="Furin-like"/>
    <property type="match status" value="1"/>
</dbReference>
<accession>A0A8S1EKH9</accession>
<dbReference type="SMART" id="SM00219">
    <property type="entry name" value="TyrKc"/>
    <property type="match status" value="1"/>
</dbReference>
<feature type="domain" description="Fibronectin type-III" evidence="24">
    <location>
        <begin position="568"/>
        <end position="670"/>
    </location>
</feature>
<dbReference type="InterPro" id="IPR020635">
    <property type="entry name" value="Tyr_kinase_cat_dom"/>
</dbReference>
<dbReference type="InterPro" id="IPR006212">
    <property type="entry name" value="Furin_repeat"/>
</dbReference>
<evidence type="ECO:0000256" key="19">
    <source>
        <dbReference type="ARBA" id="ARBA00051243"/>
    </source>
</evidence>
<evidence type="ECO:0000256" key="15">
    <source>
        <dbReference type="ARBA" id="ARBA00023137"/>
    </source>
</evidence>
<reference evidence="26 27" key="1">
    <citation type="submission" date="2020-04" db="EMBL/GenBank/DDBJ databases">
        <authorList>
            <person name="Laetsch R D."/>
            <person name="Stevens L."/>
            <person name="Kumar S."/>
            <person name="Blaxter L. M."/>
        </authorList>
    </citation>
    <scope>NUCLEOTIDE SEQUENCE [LARGE SCALE GENOMIC DNA]</scope>
</reference>
<feature type="transmembrane region" description="Helical" evidence="22">
    <location>
        <begin position="1001"/>
        <end position="1023"/>
    </location>
</feature>
<keyword evidence="14 22" id="KW-0472">Membrane</keyword>
<evidence type="ECO:0000256" key="17">
    <source>
        <dbReference type="ARBA" id="ARBA00023180"/>
    </source>
</evidence>
<dbReference type="GO" id="GO:0043560">
    <property type="term" value="F:insulin receptor substrate binding"/>
    <property type="evidence" value="ECO:0007669"/>
    <property type="project" value="TreeGrafter"/>
</dbReference>
<dbReference type="InterPro" id="IPR006211">
    <property type="entry name" value="Furin-like_Cys-rich_dom"/>
</dbReference>
<dbReference type="Gene3D" id="1.10.510.10">
    <property type="entry name" value="Transferase(Phosphotransferase) domain 1"/>
    <property type="match status" value="1"/>
</dbReference>
<dbReference type="SUPFAM" id="SSF56112">
    <property type="entry name" value="Protein kinase-like (PK-like)"/>
    <property type="match status" value="1"/>
</dbReference>
<feature type="compositionally biased region" description="Polar residues" evidence="21">
    <location>
        <begin position="1425"/>
        <end position="1434"/>
    </location>
</feature>
<dbReference type="Pfam" id="PF07714">
    <property type="entry name" value="PK_Tyr_Ser-Thr"/>
    <property type="match status" value="1"/>
</dbReference>
<feature type="region of interest" description="Disordered" evidence="21">
    <location>
        <begin position="1387"/>
        <end position="1442"/>
    </location>
</feature>
<dbReference type="InterPro" id="IPR017441">
    <property type="entry name" value="Protein_kinase_ATP_BS"/>
</dbReference>
<dbReference type="EMBL" id="CADEPM010000003">
    <property type="protein sequence ID" value="CAB3401307.1"/>
    <property type="molecule type" value="Genomic_DNA"/>
</dbReference>
<evidence type="ECO:0000256" key="3">
    <source>
        <dbReference type="ARBA" id="ARBA00022553"/>
    </source>
</evidence>
<dbReference type="Pfam" id="PF00041">
    <property type="entry name" value="fn3"/>
    <property type="match status" value="1"/>
</dbReference>
<evidence type="ECO:0000256" key="1">
    <source>
        <dbReference type="ARBA" id="ARBA00004479"/>
    </source>
</evidence>
<dbReference type="Gene3D" id="3.80.20.20">
    <property type="entry name" value="Receptor L-domain"/>
    <property type="match status" value="2"/>
</dbReference>
<dbReference type="PROSITE" id="PS51379">
    <property type="entry name" value="4FE4S_FER_2"/>
    <property type="match status" value="1"/>
</dbReference>
<dbReference type="SMART" id="SM00060">
    <property type="entry name" value="FN3"/>
    <property type="match status" value="3"/>
</dbReference>
<feature type="domain" description="4Fe-4S ferredoxin-type" evidence="25">
    <location>
        <begin position="266"/>
        <end position="295"/>
    </location>
</feature>
<dbReference type="PANTHER" id="PTHR24416:SF525">
    <property type="entry name" value="INSULIN-LIKE RECEPTOR"/>
    <property type="match status" value="1"/>
</dbReference>
<evidence type="ECO:0000256" key="10">
    <source>
        <dbReference type="ARBA" id="ARBA00022741"/>
    </source>
</evidence>
<dbReference type="CDD" id="cd00064">
    <property type="entry name" value="FU"/>
    <property type="match status" value="1"/>
</dbReference>